<gene>
    <name evidence="7" type="primary">murI</name>
    <name evidence="8" type="ORF">EOE48_07210</name>
</gene>
<feature type="active site" description="Proton donor/acceptor" evidence="7">
    <location>
        <position position="91"/>
    </location>
</feature>
<dbReference type="OrthoDB" id="9801055at2"/>
<keyword evidence="4 7" id="KW-0573">Peptidoglycan synthesis</keyword>
<dbReference type="PROSITE" id="PS00923">
    <property type="entry name" value="ASP_GLU_RACEMASE_1"/>
    <property type="match status" value="1"/>
</dbReference>
<keyword evidence="9" id="KW-1185">Reference proteome</keyword>
<sequence length="291" mass="30774">MRFDLMAGTLSALPGPVLRAPVVLVFDSGLGGLTVHAELRRARPDARVIYAADDAAFPYGDLSEEALVARVVAVMERLVAAHAPDVVVIACNTATTLVLPALRARFALPFVGTVPAIKPAAAATRSGRISVLATPGTVRRDYTRELIAAYAGTCAVTLVGATRLAGLAEAELAGAPVPDDDLWREIAPCFVADGADRTDVVVLGCTHYPLLLRRFERLAPWPVTWIDPAPAVARRMAQLLGPAAQPRHLDETPAAEAVFTGERPIGEALRAALADRGLGRVTTGFMPLPRQ</sequence>
<dbReference type="InterPro" id="IPR018187">
    <property type="entry name" value="Asp/Glu_racemase_AS_1"/>
</dbReference>
<dbReference type="PANTHER" id="PTHR21198:SF2">
    <property type="entry name" value="GLUTAMATE RACEMASE"/>
    <property type="match status" value="1"/>
</dbReference>
<evidence type="ECO:0000313" key="9">
    <source>
        <dbReference type="Proteomes" id="UP000286997"/>
    </source>
</evidence>
<dbReference type="InterPro" id="IPR004391">
    <property type="entry name" value="Glu_race"/>
</dbReference>
<evidence type="ECO:0000256" key="2">
    <source>
        <dbReference type="ARBA" id="ARBA00013090"/>
    </source>
</evidence>
<dbReference type="Gene3D" id="3.40.50.1860">
    <property type="match status" value="2"/>
</dbReference>
<dbReference type="HAMAP" id="MF_00258">
    <property type="entry name" value="Glu_racemase"/>
    <property type="match status" value="1"/>
</dbReference>
<dbReference type="InterPro" id="IPR015942">
    <property type="entry name" value="Asp/Glu/hydantoin_racemase"/>
</dbReference>
<dbReference type="Proteomes" id="UP000286997">
    <property type="component" value="Unassembled WGS sequence"/>
</dbReference>
<dbReference type="GO" id="GO:0008360">
    <property type="term" value="P:regulation of cell shape"/>
    <property type="evidence" value="ECO:0007669"/>
    <property type="project" value="UniProtKB-KW"/>
</dbReference>
<dbReference type="GO" id="GO:0008881">
    <property type="term" value="F:glutamate racemase activity"/>
    <property type="evidence" value="ECO:0007669"/>
    <property type="project" value="UniProtKB-UniRule"/>
</dbReference>
<comment type="caution">
    <text evidence="8">The sequence shown here is derived from an EMBL/GenBank/DDBJ whole genome shotgun (WGS) entry which is preliminary data.</text>
</comment>
<evidence type="ECO:0000313" key="8">
    <source>
        <dbReference type="EMBL" id="RVU19732.1"/>
    </source>
</evidence>
<dbReference type="PROSITE" id="PS00924">
    <property type="entry name" value="ASP_GLU_RACEMASE_2"/>
    <property type="match status" value="1"/>
</dbReference>
<dbReference type="UniPathway" id="UPA00219"/>
<dbReference type="Pfam" id="PF01177">
    <property type="entry name" value="Asp_Glu_race"/>
    <property type="match status" value="1"/>
</dbReference>
<reference evidence="8 9" key="1">
    <citation type="submission" date="2019-01" db="EMBL/GenBank/DDBJ databases">
        <authorList>
            <person name="Chen W.-M."/>
        </authorList>
    </citation>
    <scope>NUCLEOTIDE SEQUENCE [LARGE SCALE GENOMIC DNA]</scope>
    <source>
        <strain evidence="8 9">TER-1</strain>
    </source>
</reference>
<comment type="similarity">
    <text evidence="7">Belongs to the aspartate/glutamate racemases family.</text>
</comment>
<feature type="active site" description="Proton donor/acceptor" evidence="7">
    <location>
        <position position="205"/>
    </location>
</feature>
<dbReference type="RefSeq" id="WP_127728116.1">
    <property type="nucleotide sequence ID" value="NZ_SACP01000005.1"/>
</dbReference>
<feature type="binding site" evidence="7">
    <location>
        <begin position="206"/>
        <end position="207"/>
    </location>
    <ligand>
        <name>substrate</name>
    </ligand>
</feature>
<comment type="catalytic activity">
    <reaction evidence="1 7">
        <text>L-glutamate = D-glutamate</text>
        <dbReference type="Rhea" id="RHEA:12813"/>
        <dbReference type="ChEBI" id="CHEBI:29985"/>
        <dbReference type="ChEBI" id="CHEBI:29986"/>
        <dbReference type="EC" id="5.1.1.3"/>
    </reaction>
</comment>
<dbReference type="SUPFAM" id="SSF53681">
    <property type="entry name" value="Aspartate/glutamate racemase"/>
    <property type="match status" value="2"/>
</dbReference>
<dbReference type="InterPro" id="IPR033134">
    <property type="entry name" value="Asp/Glu_racemase_AS_2"/>
</dbReference>
<evidence type="ECO:0000256" key="7">
    <source>
        <dbReference type="HAMAP-Rule" id="MF_00258"/>
    </source>
</evidence>
<dbReference type="AlphaFoldDB" id="A0A437PBU2"/>
<evidence type="ECO:0000256" key="1">
    <source>
        <dbReference type="ARBA" id="ARBA00001602"/>
    </source>
</evidence>
<name>A0A437PBU2_9HYPH</name>
<feature type="binding site" evidence="7">
    <location>
        <begin position="59"/>
        <end position="60"/>
    </location>
    <ligand>
        <name>substrate</name>
    </ligand>
</feature>
<evidence type="ECO:0000256" key="6">
    <source>
        <dbReference type="ARBA" id="ARBA00023316"/>
    </source>
</evidence>
<organism evidence="8 9">
    <name type="scientific">Methylobacterium oryzihabitans</name>
    <dbReference type="NCBI Taxonomy" id="2499852"/>
    <lineage>
        <taxon>Bacteria</taxon>
        <taxon>Pseudomonadati</taxon>
        <taxon>Pseudomonadota</taxon>
        <taxon>Alphaproteobacteria</taxon>
        <taxon>Hyphomicrobiales</taxon>
        <taxon>Methylobacteriaceae</taxon>
        <taxon>Methylobacterium</taxon>
    </lineage>
</organism>
<dbReference type="EC" id="5.1.1.3" evidence="2 7"/>
<comment type="function">
    <text evidence="7">Provides the (R)-glutamate required for cell wall biosynthesis.</text>
</comment>
<feature type="binding site" evidence="7">
    <location>
        <begin position="27"/>
        <end position="28"/>
    </location>
    <ligand>
        <name>substrate</name>
    </ligand>
</feature>
<evidence type="ECO:0000256" key="4">
    <source>
        <dbReference type="ARBA" id="ARBA00022984"/>
    </source>
</evidence>
<proteinExistence type="inferred from homology"/>
<accession>A0A437PBU2</accession>
<dbReference type="GO" id="GO:0071555">
    <property type="term" value="P:cell wall organization"/>
    <property type="evidence" value="ECO:0007669"/>
    <property type="project" value="UniProtKB-KW"/>
</dbReference>
<dbReference type="PANTHER" id="PTHR21198">
    <property type="entry name" value="GLUTAMATE RACEMASE"/>
    <property type="match status" value="1"/>
</dbReference>
<protein>
    <recommendedName>
        <fullName evidence="2 7">Glutamate racemase</fullName>
        <ecNumber evidence="2 7">5.1.1.3</ecNumber>
    </recommendedName>
</protein>
<keyword evidence="5 7" id="KW-0413">Isomerase</keyword>
<feature type="binding site" evidence="7">
    <location>
        <begin position="92"/>
        <end position="93"/>
    </location>
    <ligand>
        <name>substrate</name>
    </ligand>
</feature>
<dbReference type="GO" id="GO:0009252">
    <property type="term" value="P:peptidoglycan biosynthetic process"/>
    <property type="evidence" value="ECO:0007669"/>
    <property type="project" value="UniProtKB-UniRule"/>
</dbReference>
<keyword evidence="3 7" id="KW-0133">Cell shape</keyword>
<evidence type="ECO:0000256" key="5">
    <source>
        <dbReference type="ARBA" id="ARBA00023235"/>
    </source>
</evidence>
<evidence type="ECO:0000256" key="3">
    <source>
        <dbReference type="ARBA" id="ARBA00022960"/>
    </source>
</evidence>
<dbReference type="NCBIfam" id="TIGR00067">
    <property type="entry name" value="glut_race"/>
    <property type="match status" value="1"/>
</dbReference>
<dbReference type="InterPro" id="IPR001920">
    <property type="entry name" value="Asp/Glu_race"/>
</dbReference>
<keyword evidence="6 7" id="KW-0961">Cell wall biogenesis/degradation</keyword>
<dbReference type="EMBL" id="SACP01000005">
    <property type="protein sequence ID" value="RVU19732.1"/>
    <property type="molecule type" value="Genomic_DNA"/>
</dbReference>
<comment type="pathway">
    <text evidence="7">Cell wall biogenesis; peptidoglycan biosynthesis.</text>
</comment>